<evidence type="ECO:0000259" key="2">
    <source>
        <dbReference type="Pfam" id="PF00156"/>
    </source>
</evidence>
<gene>
    <name evidence="3" type="ORF">ENS56_12625</name>
</gene>
<dbReference type="Gene3D" id="3.40.50.2020">
    <property type="match status" value="1"/>
</dbReference>
<name>A0A832LJ60_9BACT</name>
<dbReference type="Pfam" id="PF00156">
    <property type="entry name" value="Pribosyltran"/>
    <property type="match status" value="1"/>
</dbReference>
<reference evidence="3" key="1">
    <citation type="journal article" date="2020" name="mSystems">
        <title>Genome- and Community-Level Interaction Insights into Carbon Utilization and Element Cycling Functions of Hydrothermarchaeota in Hydrothermal Sediment.</title>
        <authorList>
            <person name="Zhou Z."/>
            <person name="Liu Y."/>
            <person name="Xu W."/>
            <person name="Pan J."/>
            <person name="Luo Z.H."/>
            <person name="Li M."/>
        </authorList>
    </citation>
    <scope>NUCLEOTIDE SEQUENCE [LARGE SCALE GENOMIC DNA]</scope>
    <source>
        <strain evidence="3">SpSt-500</strain>
    </source>
</reference>
<proteinExistence type="inferred from homology"/>
<organism evidence="3">
    <name type="scientific">Ignavibacterium album</name>
    <dbReference type="NCBI Taxonomy" id="591197"/>
    <lineage>
        <taxon>Bacteria</taxon>
        <taxon>Pseudomonadati</taxon>
        <taxon>Ignavibacteriota</taxon>
        <taxon>Ignavibacteria</taxon>
        <taxon>Ignavibacteriales</taxon>
        <taxon>Ignavibacteriaceae</taxon>
        <taxon>Ignavibacterium</taxon>
    </lineage>
</organism>
<dbReference type="InterPro" id="IPR029057">
    <property type="entry name" value="PRTase-like"/>
</dbReference>
<feature type="domain" description="Phosphoribosyltransferase" evidence="2">
    <location>
        <begin position="137"/>
        <end position="225"/>
    </location>
</feature>
<comment type="similarity">
    <text evidence="1">Belongs to the ComF/GntX family.</text>
</comment>
<evidence type="ECO:0000313" key="3">
    <source>
        <dbReference type="EMBL" id="HGT48874.1"/>
    </source>
</evidence>
<sequence>MKSEYLNKIFDFFLPRVCPSCNKKLESSEEIICDYCFSKLKLTQESLIKSEFENKFATKNFIKDFHPIFVFESGNEIQHIIHSLKYNKRFRIGIFLGKIIANQLNEKLSDWKIELIIPIPLHRLKKAERGYNQSEFIAKGISIETKIPYSRKAIHRKKFTETQTHLSALERQQNVKDAFKVVNKKLIEGKNILLVDDVITTGSTITECAKVLLKEGAKNIYAASVAIAE</sequence>
<comment type="caution">
    <text evidence="3">The sequence shown here is derived from an EMBL/GenBank/DDBJ whole genome shotgun (WGS) entry which is preliminary data.</text>
</comment>
<protein>
    <submittedName>
        <fullName evidence="3">ComF family protein</fullName>
    </submittedName>
</protein>
<evidence type="ECO:0000256" key="1">
    <source>
        <dbReference type="ARBA" id="ARBA00008007"/>
    </source>
</evidence>
<dbReference type="AlphaFoldDB" id="A0A832LJ60"/>
<dbReference type="InterPro" id="IPR000836">
    <property type="entry name" value="PRTase_dom"/>
</dbReference>
<dbReference type="PANTHER" id="PTHR47505:SF1">
    <property type="entry name" value="DNA UTILIZATION PROTEIN YHGH"/>
    <property type="match status" value="1"/>
</dbReference>
<dbReference type="CDD" id="cd06223">
    <property type="entry name" value="PRTases_typeI"/>
    <property type="match status" value="1"/>
</dbReference>
<dbReference type="SUPFAM" id="SSF53271">
    <property type="entry name" value="PRTase-like"/>
    <property type="match status" value="1"/>
</dbReference>
<dbReference type="PANTHER" id="PTHR47505">
    <property type="entry name" value="DNA UTILIZATION PROTEIN YHGH"/>
    <property type="match status" value="1"/>
</dbReference>
<dbReference type="InterPro" id="IPR051910">
    <property type="entry name" value="ComF/GntX_DNA_util-trans"/>
</dbReference>
<accession>A0A832LJ60</accession>
<dbReference type="EMBL" id="DSVI01000020">
    <property type="protein sequence ID" value="HGT48874.1"/>
    <property type="molecule type" value="Genomic_DNA"/>
</dbReference>